<reference evidence="1" key="2">
    <citation type="submission" date="2024-05" db="EMBL/GenBank/DDBJ databases">
        <title>Identification and characterization of horizontal gene transfer across gut microbiota members of farm animals based on homology search.</title>
        <authorList>
            <person name="Schwarzerova J."/>
            <person name="Nykrynova M."/>
            <person name="Jureckova K."/>
            <person name="Cejkova D."/>
            <person name="Rychlik I."/>
        </authorList>
    </citation>
    <scope>NUCLEOTIDE SEQUENCE</scope>
    <source>
        <strain evidence="1">84_SSukc20</strain>
    </source>
</reference>
<evidence type="ECO:0000313" key="1">
    <source>
        <dbReference type="EMBL" id="MDN0049599.1"/>
    </source>
</evidence>
<accession>A0ABT7X685</accession>
<dbReference type="EMBL" id="JAUEII010000019">
    <property type="protein sequence ID" value="MDN0049599.1"/>
    <property type="molecule type" value="Genomic_DNA"/>
</dbReference>
<reference evidence="1" key="1">
    <citation type="submission" date="2023-06" db="EMBL/GenBank/DDBJ databases">
        <authorList>
            <person name="Zeman M."/>
            <person name="Kubasova T."/>
            <person name="Jahodarova E."/>
            <person name="Nykrynova M."/>
            <person name="Rychlik I."/>
        </authorList>
    </citation>
    <scope>NUCLEOTIDE SEQUENCE</scope>
    <source>
        <strain evidence="1">84_SSukc20</strain>
    </source>
</reference>
<evidence type="ECO:0000313" key="2">
    <source>
        <dbReference type="Proteomes" id="UP001167871"/>
    </source>
</evidence>
<dbReference type="RefSeq" id="WP_301639901.1">
    <property type="nucleotide sequence ID" value="NZ_JAUEII010000019.1"/>
</dbReference>
<keyword evidence="2" id="KW-1185">Reference proteome</keyword>
<proteinExistence type="predicted"/>
<organism evidence="1 2">
    <name type="scientific">Bacteroides gallinaceum</name>
    <dbReference type="NCBI Taxonomy" id="1462571"/>
    <lineage>
        <taxon>Bacteria</taxon>
        <taxon>Pseudomonadati</taxon>
        <taxon>Bacteroidota</taxon>
        <taxon>Bacteroidia</taxon>
        <taxon>Bacteroidales</taxon>
        <taxon>Bacteroidaceae</taxon>
        <taxon>Bacteroides</taxon>
    </lineage>
</organism>
<evidence type="ECO:0008006" key="3">
    <source>
        <dbReference type="Google" id="ProtNLM"/>
    </source>
</evidence>
<gene>
    <name evidence="1" type="ORF">QVO10_09415</name>
</gene>
<sequence length="321" mass="38220">MIYFEVFIIALIALFALNCLYKRTNAYRNQFVDIDKFKKVSGIEDHSLDIVVLGSNAPKFAFDFSEIKECVGMNWAIGPETFEYDFIVLKKFACKLKHDAIVVWPVCPGNFFLDKYKSKFAFVKYYGFLHRGEFPDYNKWHYITEYMFPLVFHPKRVKRLLKDTKSDNRLDFDFNPMDIKEIEKDASWWIHCCWNPEFNINIENMAPLSDANKKAVKYNISVLKETIKFCEQNNLHIIFVYLPLTKQLGGYFSFDYVERQMTQYVKKAIGDNNITLVDYMRDERFQDTAYYINSFFMNRIGARKFTKIFIEENVNKVRKND</sequence>
<protein>
    <recommendedName>
        <fullName evidence="3">SGNH/GDSL hydrolase family protein</fullName>
    </recommendedName>
</protein>
<dbReference type="Proteomes" id="UP001167871">
    <property type="component" value="Unassembled WGS sequence"/>
</dbReference>
<name>A0ABT7X685_9BACE</name>
<comment type="caution">
    <text evidence="1">The sequence shown here is derived from an EMBL/GenBank/DDBJ whole genome shotgun (WGS) entry which is preliminary data.</text>
</comment>